<dbReference type="PATRIC" id="fig|1705565.3.peg.5919"/>
<comment type="subcellular location">
    <subcellularLocation>
        <location evidence="1">Cell membrane</location>
        <topology evidence="1">Peripheral membrane protein</topology>
    </subcellularLocation>
</comment>
<dbReference type="Gene3D" id="3.40.50.300">
    <property type="entry name" value="P-loop containing nucleotide triphosphate hydrolases"/>
    <property type="match status" value="2"/>
</dbReference>
<dbReference type="OrthoDB" id="501320at2"/>
<evidence type="ECO:0000313" key="10">
    <source>
        <dbReference type="EMBL" id="KOR82551.1"/>
    </source>
</evidence>
<dbReference type="InterPro" id="IPR027417">
    <property type="entry name" value="P-loop_NTPase"/>
</dbReference>
<dbReference type="InterPro" id="IPR050095">
    <property type="entry name" value="ECF_ABC_transporter_ATP-bd"/>
</dbReference>
<dbReference type="RefSeq" id="WP_054404168.1">
    <property type="nucleotide sequence ID" value="NZ_LIUT01000003.1"/>
</dbReference>
<dbReference type="GO" id="GO:0043190">
    <property type="term" value="C:ATP-binding cassette (ABC) transporter complex"/>
    <property type="evidence" value="ECO:0007669"/>
    <property type="project" value="TreeGrafter"/>
</dbReference>
<keyword evidence="8" id="KW-0472">Membrane</keyword>
<keyword evidence="6" id="KW-0067">ATP-binding</keyword>
<dbReference type="PROSITE" id="PS50893">
    <property type="entry name" value="ABC_TRANSPORTER_2"/>
    <property type="match status" value="2"/>
</dbReference>
<dbReference type="Pfam" id="PF00005">
    <property type="entry name" value="ABC_tran"/>
    <property type="match status" value="2"/>
</dbReference>
<sequence length="561" mass="62109">MSNAVVGLTPAQSAETSLEQAVCVEGLRLKYPGEDRLMFKDLSFSAARGEKVLLLGPSGCGKSTLLQVLSGMIPRATEVPMKCEVQRVPDSWGYVFQDPDTQFCMPYVDEELAFVLENLSVPREEMRERMQAALEEVGLDLDELHMPITHLSQGMKQRLALASALLLEPEVLFLDEPSALLDPEGREQIWSAVKAVSEGRTLIIVEHRIEEMAHYVDRVVLFSPEGEILGDGPPAVIFADYEQELKSYGIWYPGVWKDYARSPAGKELFAPIDGKDQVAGNRLPGDGGTLPDVLHREPVIRLGAFRGMRWNKPVISLPSAEVYPGDFIAVIGPNGAGKSSLLLSLMGLLRAEGTYELCGEKVIQGKRRKVRKERERKLRQIGFVFQNPELQFLTERIGDEVVYSLLVDQMPPEEAQMQADRCLERFGLKGMDGRHPYQLSTGQKRRLSVATAMARQPAVLLLDEPTFGQDARNTFAILEMCEQLRCTGTAILMVTHEMEIAQRAATHIWEIREGQLTSSMPSPRWSGGTESKRHTVAGVNGAADTPSVISAAHHHHTGVSS</sequence>
<evidence type="ECO:0000259" key="9">
    <source>
        <dbReference type="PROSITE" id="PS50893"/>
    </source>
</evidence>
<feature type="domain" description="ABC transporter" evidence="9">
    <location>
        <begin position="294"/>
        <end position="538"/>
    </location>
</feature>
<dbReference type="InterPro" id="IPR017871">
    <property type="entry name" value="ABC_transporter-like_CS"/>
</dbReference>
<dbReference type="PANTHER" id="PTHR43553">
    <property type="entry name" value="HEAVY METAL TRANSPORTER"/>
    <property type="match status" value="1"/>
</dbReference>
<protein>
    <submittedName>
        <fullName evidence="10">ABC transporter</fullName>
    </submittedName>
</protein>
<dbReference type="CDD" id="cd03225">
    <property type="entry name" value="ABC_cobalt_CbiO_domain1"/>
    <property type="match status" value="2"/>
</dbReference>
<evidence type="ECO:0000313" key="11">
    <source>
        <dbReference type="Proteomes" id="UP000036932"/>
    </source>
</evidence>
<dbReference type="GO" id="GO:0005524">
    <property type="term" value="F:ATP binding"/>
    <property type="evidence" value="ECO:0007669"/>
    <property type="project" value="UniProtKB-KW"/>
</dbReference>
<evidence type="ECO:0000256" key="8">
    <source>
        <dbReference type="ARBA" id="ARBA00023136"/>
    </source>
</evidence>
<gene>
    <name evidence="10" type="ORF">AM231_19785</name>
</gene>
<evidence type="ECO:0000256" key="7">
    <source>
        <dbReference type="ARBA" id="ARBA00022967"/>
    </source>
</evidence>
<keyword evidence="4" id="KW-1003">Cell membrane</keyword>
<evidence type="ECO:0000256" key="2">
    <source>
        <dbReference type="ARBA" id="ARBA00005417"/>
    </source>
</evidence>
<dbReference type="InterPro" id="IPR003439">
    <property type="entry name" value="ABC_transporter-like_ATP-bd"/>
</dbReference>
<evidence type="ECO:0000256" key="3">
    <source>
        <dbReference type="ARBA" id="ARBA00022448"/>
    </source>
</evidence>
<accession>A0A0M1NK28</accession>
<evidence type="ECO:0000256" key="6">
    <source>
        <dbReference type="ARBA" id="ARBA00022840"/>
    </source>
</evidence>
<name>A0A0M1NK28_9BACL</name>
<comment type="caution">
    <text evidence="10">The sequence shown here is derived from an EMBL/GenBank/DDBJ whole genome shotgun (WGS) entry which is preliminary data.</text>
</comment>
<dbReference type="GO" id="GO:0042626">
    <property type="term" value="F:ATPase-coupled transmembrane transporter activity"/>
    <property type="evidence" value="ECO:0007669"/>
    <property type="project" value="TreeGrafter"/>
</dbReference>
<dbReference type="InterPro" id="IPR003593">
    <property type="entry name" value="AAA+_ATPase"/>
</dbReference>
<organism evidence="10 11">
    <name type="scientific">Paenibacillus solani</name>
    <dbReference type="NCBI Taxonomy" id="1705565"/>
    <lineage>
        <taxon>Bacteria</taxon>
        <taxon>Bacillati</taxon>
        <taxon>Bacillota</taxon>
        <taxon>Bacilli</taxon>
        <taxon>Bacillales</taxon>
        <taxon>Paenibacillaceae</taxon>
        <taxon>Paenibacillus</taxon>
    </lineage>
</organism>
<dbReference type="InterPro" id="IPR015856">
    <property type="entry name" value="ABC_transpr_CbiO/EcfA_su"/>
</dbReference>
<reference evidence="11" key="1">
    <citation type="submission" date="2015-08" db="EMBL/GenBank/DDBJ databases">
        <title>Genome sequencing project for genomic taxonomy and phylogenomics of Bacillus-like bacteria.</title>
        <authorList>
            <person name="Liu B."/>
            <person name="Wang J."/>
            <person name="Zhu Y."/>
            <person name="Liu G."/>
            <person name="Chen Q."/>
            <person name="Chen Z."/>
            <person name="Lan J."/>
            <person name="Che J."/>
            <person name="Ge C."/>
            <person name="Shi H."/>
            <person name="Pan Z."/>
            <person name="Liu X."/>
        </authorList>
    </citation>
    <scope>NUCLEOTIDE SEQUENCE [LARGE SCALE GENOMIC DNA]</scope>
    <source>
        <strain evidence="11">FJAT-22460</strain>
    </source>
</reference>
<keyword evidence="5" id="KW-0547">Nucleotide-binding</keyword>
<proteinExistence type="inferred from homology"/>
<evidence type="ECO:0000256" key="5">
    <source>
        <dbReference type="ARBA" id="ARBA00022741"/>
    </source>
</evidence>
<dbReference type="SUPFAM" id="SSF52540">
    <property type="entry name" value="P-loop containing nucleoside triphosphate hydrolases"/>
    <property type="match status" value="2"/>
</dbReference>
<dbReference type="PROSITE" id="PS00211">
    <property type="entry name" value="ABC_TRANSPORTER_1"/>
    <property type="match status" value="1"/>
</dbReference>
<dbReference type="Proteomes" id="UP000036932">
    <property type="component" value="Unassembled WGS sequence"/>
</dbReference>
<keyword evidence="11" id="KW-1185">Reference proteome</keyword>
<dbReference type="AlphaFoldDB" id="A0A0M1NK28"/>
<feature type="domain" description="ABC transporter" evidence="9">
    <location>
        <begin position="22"/>
        <end position="250"/>
    </location>
</feature>
<evidence type="ECO:0000256" key="1">
    <source>
        <dbReference type="ARBA" id="ARBA00004202"/>
    </source>
</evidence>
<evidence type="ECO:0000256" key="4">
    <source>
        <dbReference type="ARBA" id="ARBA00022475"/>
    </source>
</evidence>
<dbReference type="SMART" id="SM00382">
    <property type="entry name" value="AAA"/>
    <property type="match status" value="2"/>
</dbReference>
<dbReference type="GO" id="GO:0016887">
    <property type="term" value="F:ATP hydrolysis activity"/>
    <property type="evidence" value="ECO:0007669"/>
    <property type="project" value="InterPro"/>
</dbReference>
<keyword evidence="7" id="KW-1278">Translocase</keyword>
<comment type="similarity">
    <text evidence="2">Belongs to the ABC transporter superfamily.</text>
</comment>
<dbReference type="EMBL" id="LIUT01000003">
    <property type="protein sequence ID" value="KOR82551.1"/>
    <property type="molecule type" value="Genomic_DNA"/>
</dbReference>
<keyword evidence="3" id="KW-0813">Transport</keyword>